<protein>
    <recommendedName>
        <fullName evidence="4">Secreted protein</fullName>
    </recommendedName>
</protein>
<evidence type="ECO:0000313" key="3">
    <source>
        <dbReference type="Proteomes" id="UP000466906"/>
    </source>
</evidence>
<evidence type="ECO:0000313" key="2">
    <source>
        <dbReference type="EMBL" id="BBX30343.1"/>
    </source>
</evidence>
<accession>A0A6N4V2H5</accession>
<evidence type="ECO:0000256" key="1">
    <source>
        <dbReference type="SAM" id="SignalP"/>
    </source>
</evidence>
<sequence>MKTMLVGALAASVLSIGSPVAHADRTEPPPLYGHYNLFIDFSKQTFNGMPTSMNPITVPVEFTTSCDASECVARMDNADDHARNPGAPMVYEYRWNNDRWETSGEYPYFCDRKNPGSAVQAERSDYWIPNPDGSFFGERTLVIGGVGCPGEGPGTHWLPISLTPVDSAPGPGQ</sequence>
<reference evidence="2 3" key="1">
    <citation type="journal article" date="2019" name="Emerg. Microbes Infect.">
        <title>Comprehensive subspecies identification of 175 nontuberculous mycobacteria species based on 7547 genomic profiles.</title>
        <authorList>
            <person name="Matsumoto Y."/>
            <person name="Kinjo T."/>
            <person name="Motooka D."/>
            <person name="Nabeya D."/>
            <person name="Jung N."/>
            <person name="Uechi K."/>
            <person name="Horii T."/>
            <person name="Iida T."/>
            <person name="Fujita J."/>
            <person name="Nakamura S."/>
        </authorList>
    </citation>
    <scope>NUCLEOTIDE SEQUENCE [LARGE SCALE GENOMIC DNA]</scope>
    <source>
        <strain evidence="2 3">JCM 12272</strain>
    </source>
</reference>
<name>A0A6N4V2H5_9MYCO</name>
<dbReference type="AlphaFoldDB" id="A0A6N4V2H5"/>
<proteinExistence type="predicted"/>
<keyword evidence="3" id="KW-1185">Reference proteome</keyword>
<keyword evidence="1" id="KW-0732">Signal</keyword>
<organism evidence="2 3">
    <name type="scientific">Mycolicibacterium alvei</name>
    <dbReference type="NCBI Taxonomy" id="67081"/>
    <lineage>
        <taxon>Bacteria</taxon>
        <taxon>Bacillati</taxon>
        <taxon>Actinomycetota</taxon>
        <taxon>Actinomycetes</taxon>
        <taxon>Mycobacteriales</taxon>
        <taxon>Mycobacteriaceae</taxon>
        <taxon>Mycolicibacterium</taxon>
    </lineage>
</organism>
<evidence type="ECO:0008006" key="4">
    <source>
        <dbReference type="Google" id="ProtNLM"/>
    </source>
</evidence>
<feature type="signal peptide" evidence="1">
    <location>
        <begin position="1"/>
        <end position="23"/>
    </location>
</feature>
<dbReference type="Proteomes" id="UP000466906">
    <property type="component" value="Chromosome"/>
</dbReference>
<feature type="chain" id="PRO_5027066947" description="Secreted protein" evidence="1">
    <location>
        <begin position="24"/>
        <end position="173"/>
    </location>
</feature>
<dbReference type="EMBL" id="AP022565">
    <property type="protein sequence ID" value="BBX30343.1"/>
    <property type="molecule type" value="Genomic_DNA"/>
</dbReference>
<gene>
    <name evidence="2" type="ORF">MALV_54680</name>
</gene>
<dbReference type="KEGG" id="malv:MALV_54680"/>